<evidence type="ECO:0000256" key="1">
    <source>
        <dbReference type="ARBA" id="ARBA00023172"/>
    </source>
</evidence>
<dbReference type="InterPro" id="IPR002104">
    <property type="entry name" value="Integrase_catalytic"/>
</dbReference>
<sequence length="61" mass="6941">MRHTHATIMLQLGEHPKVVSEHLGHSSIEMTMNTYSHATTDMQQQSSGRFERALKKLHGVK</sequence>
<dbReference type="GO" id="GO:0006310">
    <property type="term" value="P:DNA recombination"/>
    <property type="evidence" value="ECO:0007669"/>
    <property type="project" value="UniProtKB-KW"/>
</dbReference>
<evidence type="ECO:0000259" key="2">
    <source>
        <dbReference type="PROSITE" id="PS51898"/>
    </source>
</evidence>
<accession>A0A1B7KT76</accession>
<dbReference type="InterPro" id="IPR013762">
    <property type="entry name" value="Integrase-like_cat_sf"/>
</dbReference>
<dbReference type="InterPro" id="IPR011010">
    <property type="entry name" value="DNA_brk_join_enz"/>
</dbReference>
<protein>
    <recommendedName>
        <fullName evidence="2">Tyr recombinase domain-containing protein</fullName>
    </recommendedName>
</protein>
<dbReference type="GO" id="GO:0015074">
    <property type="term" value="P:DNA integration"/>
    <property type="evidence" value="ECO:0007669"/>
    <property type="project" value="InterPro"/>
</dbReference>
<keyword evidence="1" id="KW-0233">DNA recombination</keyword>
<comment type="caution">
    <text evidence="3">The sequence shown here is derived from an EMBL/GenBank/DDBJ whole genome shotgun (WGS) entry which is preliminary data.</text>
</comment>
<proteinExistence type="predicted"/>
<dbReference type="AlphaFoldDB" id="A0A1B7KT76"/>
<dbReference type="PROSITE" id="PS51898">
    <property type="entry name" value="TYR_RECOMBINASE"/>
    <property type="match status" value="1"/>
</dbReference>
<dbReference type="Gene3D" id="1.10.443.10">
    <property type="entry name" value="Intergrase catalytic core"/>
    <property type="match status" value="1"/>
</dbReference>
<dbReference type="GO" id="GO:0003677">
    <property type="term" value="F:DNA binding"/>
    <property type="evidence" value="ECO:0007669"/>
    <property type="project" value="InterPro"/>
</dbReference>
<dbReference type="EMBL" id="LXMA01000012">
    <property type="protein sequence ID" value="OAT73285.1"/>
    <property type="molecule type" value="Genomic_DNA"/>
</dbReference>
<dbReference type="Proteomes" id="UP000078290">
    <property type="component" value="Unassembled WGS sequence"/>
</dbReference>
<feature type="domain" description="Tyr recombinase" evidence="2">
    <location>
        <begin position="1"/>
        <end position="48"/>
    </location>
</feature>
<reference evidence="4" key="1">
    <citation type="submission" date="2016-05" db="EMBL/GenBank/DDBJ databases">
        <authorList>
            <person name="Wang W."/>
            <person name="Zhu L."/>
        </authorList>
    </citation>
    <scope>NUCLEOTIDE SEQUENCE [LARGE SCALE GENOMIC DNA]</scope>
    <source>
        <strain evidence="4">W-2</strain>
    </source>
</reference>
<evidence type="ECO:0000313" key="4">
    <source>
        <dbReference type="Proteomes" id="UP000078290"/>
    </source>
</evidence>
<gene>
    <name evidence="3" type="ORF">A7K69_04705</name>
</gene>
<organism evidence="3 4">
    <name type="scientific">Parageobacillus thermoglucosidasius</name>
    <name type="common">Geobacillus thermoglucosidasius</name>
    <dbReference type="NCBI Taxonomy" id="1426"/>
    <lineage>
        <taxon>Bacteria</taxon>
        <taxon>Bacillati</taxon>
        <taxon>Bacillota</taxon>
        <taxon>Bacilli</taxon>
        <taxon>Bacillales</taxon>
        <taxon>Anoxybacillaceae</taxon>
        <taxon>Parageobacillus</taxon>
    </lineage>
</organism>
<dbReference type="Pfam" id="PF00589">
    <property type="entry name" value="Phage_integrase"/>
    <property type="match status" value="1"/>
</dbReference>
<name>A0A1B7KT76_PARTM</name>
<evidence type="ECO:0000313" key="3">
    <source>
        <dbReference type="EMBL" id="OAT73285.1"/>
    </source>
</evidence>
<dbReference type="SUPFAM" id="SSF56349">
    <property type="entry name" value="DNA breaking-rejoining enzymes"/>
    <property type="match status" value="1"/>
</dbReference>